<accession>A0A1G1WCK9</accession>
<reference evidence="2 3" key="1">
    <citation type="journal article" date="2016" name="Nat. Commun.">
        <title>Thousands of microbial genomes shed light on interconnected biogeochemical processes in an aquifer system.</title>
        <authorList>
            <person name="Anantharaman K."/>
            <person name="Brown C.T."/>
            <person name="Hug L.A."/>
            <person name="Sharon I."/>
            <person name="Castelle C.J."/>
            <person name="Probst A.J."/>
            <person name="Thomas B.C."/>
            <person name="Singh A."/>
            <person name="Wilkins M.J."/>
            <person name="Karaoz U."/>
            <person name="Brodie E.L."/>
            <person name="Williams K.H."/>
            <person name="Hubbard S.S."/>
            <person name="Banfield J.F."/>
        </authorList>
    </citation>
    <scope>NUCLEOTIDE SEQUENCE [LARGE SCALE GENOMIC DNA]</scope>
</reference>
<feature type="transmembrane region" description="Helical" evidence="1">
    <location>
        <begin position="12"/>
        <end position="33"/>
    </location>
</feature>
<keyword evidence="1" id="KW-1133">Transmembrane helix</keyword>
<dbReference type="STRING" id="1802595.A2134_02270"/>
<evidence type="ECO:0000313" key="2">
    <source>
        <dbReference type="EMBL" id="OGY25230.1"/>
    </source>
</evidence>
<feature type="transmembrane region" description="Helical" evidence="1">
    <location>
        <begin position="71"/>
        <end position="90"/>
    </location>
</feature>
<protein>
    <submittedName>
        <fullName evidence="2">Uncharacterized protein</fullName>
    </submittedName>
</protein>
<sequence>MVIVVRKNDNRFFLTALLLLSFLFYAASFYSLWLEEPTLLKFSDFQLLTVQLLGVLFAALFLRVRKEFFRVSLFGIGILVAIMMFFPFAFICIDRCPNNSLIIFTLVVFSSLIFIAVHIWSLFKNNLFKGSFLLITIVLYLLLLVTSLPFKG</sequence>
<organism evidence="2 3">
    <name type="scientific">Candidatus Woykebacteria bacterium RBG_16_39_9b</name>
    <dbReference type="NCBI Taxonomy" id="1802595"/>
    <lineage>
        <taxon>Bacteria</taxon>
        <taxon>Candidatus Woykeibacteriota</taxon>
    </lineage>
</organism>
<feature type="transmembrane region" description="Helical" evidence="1">
    <location>
        <begin position="45"/>
        <end position="64"/>
    </location>
</feature>
<gene>
    <name evidence="2" type="ORF">A2134_02270</name>
</gene>
<feature type="transmembrane region" description="Helical" evidence="1">
    <location>
        <begin position="130"/>
        <end position="150"/>
    </location>
</feature>
<comment type="caution">
    <text evidence="2">The sequence shown here is derived from an EMBL/GenBank/DDBJ whole genome shotgun (WGS) entry which is preliminary data.</text>
</comment>
<dbReference type="AlphaFoldDB" id="A0A1G1WCK9"/>
<dbReference type="Proteomes" id="UP000178162">
    <property type="component" value="Unassembled WGS sequence"/>
</dbReference>
<name>A0A1G1WCK9_9BACT</name>
<proteinExistence type="predicted"/>
<keyword evidence="1" id="KW-0472">Membrane</keyword>
<evidence type="ECO:0000256" key="1">
    <source>
        <dbReference type="SAM" id="Phobius"/>
    </source>
</evidence>
<evidence type="ECO:0000313" key="3">
    <source>
        <dbReference type="Proteomes" id="UP000178162"/>
    </source>
</evidence>
<feature type="transmembrane region" description="Helical" evidence="1">
    <location>
        <begin position="102"/>
        <end position="123"/>
    </location>
</feature>
<dbReference type="EMBL" id="MHCR01000020">
    <property type="protein sequence ID" value="OGY25230.1"/>
    <property type="molecule type" value="Genomic_DNA"/>
</dbReference>
<keyword evidence="1" id="KW-0812">Transmembrane</keyword>